<proteinExistence type="predicted"/>
<dbReference type="AlphaFoldDB" id="A0A5J4QBX7"/>
<dbReference type="EMBL" id="SNRY01004131">
    <property type="protein sequence ID" value="KAA6318629.1"/>
    <property type="molecule type" value="Genomic_DNA"/>
</dbReference>
<gene>
    <name evidence="1" type="ORF">EZS27_031387</name>
</gene>
<feature type="non-terminal residue" evidence="1">
    <location>
        <position position="61"/>
    </location>
</feature>
<reference evidence="1" key="1">
    <citation type="submission" date="2019-03" db="EMBL/GenBank/DDBJ databases">
        <title>Single cell metagenomics reveals metabolic interactions within the superorganism composed of flagellate Streblomastix strix and complex community of Bacteroidetes bacteria on its surface.</title>
        <authorList>
            <person name="Treitli S.C."/>
            <person name="Kolisko M."/>
            <person name="Husnik F."/>
            <person name="Keeling P."/>
            <person name="Hampl V."/>
        </authorList>
    </citation>
    <scope>NUCLEOTIDE SEQUENCE</scope>
    <source>
        <strain evidence="1">STM</strain>
    </source>
</reference>
<evidence type="ECO:0000313" key="1">
    <source>
        <dbReference type="EMBL" id="KAA6318629.1"/>
    </source>
</evidence>
<comment type="caution">
    <text evidence="1">The sequence shown here is derived from an EMBL/GenBank/DDBJ whole genome shotgun (WGS) entry which is preliminary data.</text>
</comment>
<protein>
    <recommendedName>
        <fullName evidence="2">Transposase</fullName>
    </recommendedName>
</protein>
<evidence type="ECO:0008006" key="2">
    <source>
        <dbReference type="Google" id="ProtNLM"/>
    </source>
</evidence>
<sequence length="61" mass="6769">MVTKTVVIYVFLDELFKSMGHKEPINRKTTDSEIATTLLIAAQYFGGNIEKATGFVRGTCL</sequence>
<accession>A0A5J4QBX7</accession>
<organism evidence="1">
    <name type="scientific">termite gut metagenome</name>
    <dbReference type="NCBI Taxonomy" id="433724"/>
    <lineage>
        <taxon>unclassified sequences</taxon>
        <taxon>metagenomes</taxon>
        <taxon>organismal metagenomes</taxon>
    </lineage>
</organism>
<name>A0A5J4QBX7_9ZZZZ</name>